<comment type="caution">
    <text evidence="4">The sequence shown here is derived from an EMBL/GenBank/DDBJ whole genome shotgun (WGS) entry which is preliminary data.</text>
</comment>
<dbReference type="InterPro" id="IPR037050">
    <property type="entry name" value="DUF1254_sf"/>
</dbReference>
<dbReference type="Pfam" id="PF06863">
    <property type="entry name" value="DUF1254"/>
    <property type="match status" value="1"/>
</dbReference>
<evidence type="ECO:0000313" key="5">
    <source>
        <dbReference type="Proteomes" id="UP000218427"/>
    </source>
</evidence>
<keyword evidence="1" id="KW-0732">Signal</keyword>
<evidence type="ECO:0000259" key="3">
    <source>
        <dbReference type="Pfam" id="PF06863"/>
    </source>
</evidence>
<dbReference type="InterPro" id="IPR010621">
    <property type="entry name" value="DUF1214"/>
</dbReference>
<organism evidence="4 5">
    <name type="scientific">Microbulbifer flavimaris</name>
    <dbReference type="NCBI Taxonomy" id="1781068"/>
    <lineage>
        <taxon>Bacteria</taxon>
        <taxon>Pseudomonadati</taxon>
        <taxon>Pseudomonadota</taxon>
        <taxon>Gammaproteobacteria</taxon>
        <taxon>Cellvibrionales</taxon>
        <taxon>Microbulbiferaceae</taxon>
        <taxon>Microbulbifer</taxon>
    </lineage>
</organism>
<feature type="signal peptide" evidence="1">
    <location>
        <begin position="1"/>
        <end position="25"/>
    </location>
</feature>
<evidence type="ECO:0000256" key="1">
    <source>
        <dbReference type="SAM" id="SignalP"/>
    </source>
</evidence>
<feature type="chain" id="PRO_5046915954" description="DUF1254 domain-containing protein" evidence="1">
    <location>
        <begin position="26"/>
        <end position="346"/>
    </location>
</feature>
<dbReference type="PANTHER" id="PTHR36509">
    <property type="entry name" value="BLL3101 PROTEIN"/>
    <property type="match status" value="1"/>
</dbReference>
<dbReference type="InterPro" id="IPR037049">
    <property type="entry name" value="DUF1214_C_sf"/>
</dbReference>
<dbReference type="SUPFAM" id="SSF160935">
    <property type="entry name" value="VPA0735-like"/>
    <property type="match status" value="1"/>
</dbReference>
<feature type="domain" description="DUF1214" evidence="2">
    <location>
        <begin position="245"/>
        <end position="329"/>
    </location>
</feature>
<dbReference type="InterPro" id="IPR010679">
    <property type="entry name" value="DUF1254"/>
</dbReference>
<dbReference type="Gene3D" id="2.60.40.1610">
    <property type="entry name" value="Domain of unknown function DUF1254"/>
    <property type="match status" value="1"/>
</dbReference>
<gene>
    <name evidence="4" type="ORF">AWR36_003235</name>
</gene>
<accession>A0ABX4I2X7</accession>
<dbReference type="Proteomes" id="UP000218427">
    <property type="component" value="Unassembled WGS sequence"/>
</dbReference>
<evidence type="ECO:0000313" key="4">
    <source>
        <dbReference type="EMBL" id="PCO06774.1"/>
    </source>
</evidence>
<dbReference type="PANTHER" id="PTHR36509:SF2">
    <property type="entry name" value="BLL3101 PROTEIN"/>
    <property type="match status" value="1"/>
</dbReference>
<protein>
    <recommendedName>
        <fullName evidence="6">DUF1254 domain-containing protein</fullName>
    </recommendedName>
</protein>
<keyword evidence="5" id="KW-1185">Reference proteome</keyword>
<name>A0ABX4I2X7_9GAMM</name>
<dbReference type="RefSeq" id="WP_067104448.1">
    <property type="nucleotide sequence ID" value="NZ_LRFG02000001.1"/>
</dbReference>
<dbReference type="EMBL" id="LRFG02000001">
    <property type="protein sequence ID" value="PCO06774.1"/>
    <property type="molecule type" value="Genomic_DNA"/>
</dbReference>
<reference evidence="4" key="1">
    <citation type="submission" date="2017-08" db="EMBL/GenBank/DDBJ databases">
        <title>Microbulbifer marisrubri sp. nov., a halophilic alphaproteobacterium isolated from marine sediment of the Yellow Sea, China.</title>
        <authorList>
            <person name="Zhang G."/>
            <person name="Xiong Q."/>
        </authorList>
    </citation>
    <scope>NUCLEOTIDE SEQUENCE [LARGE SCALE GENOMIC DNA]</scope>
    <source>
        <strain evidence="4">WRN-8</strain>
    </source>
</reference>
<dbReference type="Gene3D" id="2.60.120.600">
    <property type="entry name" value="Domain of unknown function DUF1214, C-terminal domain"/>
    <property type="match status" value="1"/>
</dbReference>
<proteinExistence type="predicted"/>
<evidence type="ECO:0008006" key="6">
    <source>
        <dbReference type="Google" id="ProtNLM"/>
    </source>
</evidence>
<feature type="domain" description="DUF1254" evidence="3">
    <location>
        <begin position="62"/>
        <end position="170"/>
    </location>
</feature>
<evidence type="ECO:0000259" key="2">
    <source>
        <dbReference type="Pfam" id="PF06742"/>
    </source>
</evidence>
<dbReference type="Pfam" id="PF06742">
    <property type="entry name" value="DUF1214"/>
    <property type="match status" value="1"/>
</dbReference>
<sequence>MKARLRPDIALAALLCVSLPLSGMASEGEVSGDQVSVDIANYVRAESDHMVRQNMKAGTRFGEFTHLREPTTPDNQPVIRMNQDTLYSTTVLDLSKPVEITLPEVGDRYMSLHVVNQDHYMFMKSEPGTYKLTRDEVGTRFALVTVRTFYDASKPDDLAKAHAAQDRLVLSGGGKGPFEAPNWDHEDLKVARQALNNLATLGYESTYAYGARDEVRPIDHLVGTAAGWGGLPRTAAYYEVGSVEANDGKTPYSVTVKNVPVDAFWSITVYNADGYLEANEVGRNSFNNFSATPNDDGSITINFGGDPDSINHLPITDGWNYAVRMYQPRKEILEGTWKFPELEPVK</sequence>